<dbReference type="Proteomes" id="UP001500831">
    <property type="component" value="Unassembled WGS sequence"/>
</dbReference>
<dbReference type="GO" id="GO:0008168">
    <property type="term" value="F:methyltransferase activity"/>
    <property type="evidence" value="ECO:0007669"/>
    <property type="project" value="UniProtKB-KW"/>
</dbReference>
<dbReference type="SUPFAM" id="SSF53335">
    <property type="entry name" value="S-adenosyl-L-methionine-dependent methyltransferases"/>
    <property type="match status" value="1"/>
</dbReference>
<protein>
    <submittedName>
        <fullName evidence="2">N-6 DNA methylase</fullName>
    </submittedName>
</protein>
<evidence type="ECO:0000313" key="2">
    <source>
        <dbReference type="EMBL" id="GAA2914087.1"/>
    </source>
</evidence>
<gene>
    <name evidence="2" type="ORF">GCM10010517_80590</name>
</gene>
<dbReference type="InterPro" id="IPR052916">
    <property type="entry name" value="Type-I_RE_MTase_Subunit"/>
</dbReference>
<dbReference type="InterPro" id="IPR003356">
    <property type="entry name" value="DNA_methylase_A-5"/>
</dbReference>
<keyword evidence="2" id="KW-0808">Transferase</keyword>
<dbReference type="CDD" id="cd02440">
    <property type="entry name" value="AdoMet_MTases"/>
    <property type="match status" value="1"/>
</dbReference>
<comment type="caution">
    <text evidence="2">The sequence shown here is derived from an EMBL/GenBank/DDBJ whole genome shotgun (WGS) entry which is preliminary data.</text>
</comment>
<dbReference type="Gene3D" id="1.10.10.10">
    <property type="entry name" value="Winged helix-like DNA-binding domain superfamily/Winged helix DNA-binding domain"/>
    <property type="match status" value="1"/>
</dbReference>
<accession>A0ABN3WGX2</accession>
<feature type="domain" description="DNA methylase adenine-specific" evidence="1">
    <location>
        <begin position="138"/>
        <end position="354"/>
    </location>
</feature>
<evidence type="ECO:0000313" key="3">
    <source>
        <dbReference type="Proteomes" id="UP001500831"/>
    </source>
</evidence>
<dbReference type="PANTHER" id="PTHR42998:SF1">
    <property type="entry name" value="TYPE I RESTRICTION ENZYME HINDI METHYLASE SUBUNIT"/>
    <property type="match status" value="1"/>
</dbReference>
<dbReference type="Gene3D" id="3.40.50.150">
    <property type="entry name" value="Vaccinia Virus protein VP39"/>
    <property type="match status" value="1"/>
</dbReference>
<dbReference type="InterPro" id="IPR036388">
    <property type="entry name" value="WH-like_DNA-bd_sf"/>
</dbReference>
<sequence>MNADSQSGADFLVSAAEIARLAGVTRAAVSNWRRRHADFPAPIGGGGRNTLFALPEVHTWLERHHKAGDVSDEVLVWQALRGVYGDDMTRGLADVSELFVSGSSESLDTGIRSLVKDLAAQSSPADVVAGLAERFVDSAGQAGSEQVSSPRLTRAVRHFAGSVSGTVFDPACGIGSLLLALGSGPEVTLAGQEVDPSAARLAESRARLAGKTDVTVRVGDSLREDRWPELRAALVVCDPPMNVPDWGRADLLLDPRWELGVPTRAESELAWLQHCYAHVAPGGRVIVVMPASAAYRRAGRRIRAELVRRGILTQLVALPAGMVASHVQPVHLWLLARPSSPDSAVSSVRMVDLTANDPDGPFEPTPDQVVDVPLVDLLDETVDLAPPHHVAASRTDHLAEYMSVREALAGRLHEMLGLLPPLAAGPGSLDGATVRVADLARARLVEIIGGEAVSTSDQLDTDYLHGFLCSTANTRRSTSGSGSFRLDARGARIPRMSVDDQRLYGTAFRALEEFERRVRELTELCDRAAALARDGLTGGALRPAPGGDAAPPQ</sequence>
<name>A0ABN3WGX2_9ACTN</name>
<evidence type="ECO:0000259" key="1">
    <source>
        <dbReference type="Pfam" id="PF02384"/>
    </source>
</evidence>
<dbReference type="Pfam" id="PF02384">
    <property type="entry name" value="N6_Mtase"/>
    <property type="match status" value="1"/>
</dbReference>
<dbReference type="GO" id="GO:0032259">
    <property type="term" value="P:methylation"/>
    <property type="evidence" value="ECO:0007669"/>
    <property type="project" value="UniProtKB-KW"/>
</dbReference>
<keyword evidence="3" id="KW-1185">Reference proteome</keyword>
<dbReference type="RefSeq" id="WP_344982218.1">
    <property type="nucleotide sequence ID" value="NZ_BAAAVI010000129.1"/>
</dbReference>
<dbReference type="EMBL" id="BAAAVI010000129">
    <property type="protein sequence ID" value="GAA2914087.1"/>
    <property type="molecule type" value="Genomic_DNA"/>
</dbReference>
<organism evidence="2 3">
    <name type="scientific">Streptosporangium fragile</name>
    <dbReference type="NCBI Taxonomy" id="46186"/>
    <lineage>
        <taxon>Bacteria</taxon>
        <taxon>Bacillati</taxon>
        <taxon>Actinomycetota</taxon>
        <taxon>Actinomycetes</taxon>
        <taxon>Streptosporangiales</taxon>
        <taxon>Streptosporangiaceae</taxon>
        <taxon>Streptosporangium</taxon>
    </lineage>
</organism>
<dbReference type="PRINTS" id="PR00507">
    <property type="entry name" value="N12N6MTFRASE"/>
</dbReference>
<proteinExistence type="predicted"/>
<reference evidence="2 3" key="1">
    <citation type="journal article" date="2019" name="Int. J. Syst. Evol. Microbiol.">
        <title>The Global Catalogue of Microorganisms (GCM) 10K type strain sequencing project: providing services to taxonomists for standard genome sequencing and annotation.</title>
        <authorList>
            <consortium name="The Broad Institute Genomics Platform"/>
            <consortium name="The Broad Institute Genome Sequencing Center for Infectious Disease"/>
            <person name="Wu L."/>
            <person name="Ma J."/>
        </authorList>
    </citation>
    <scope>NUCLEOTIDE SEQUENCE [LARGE SCALE GENOMIC DNA]</scope>
    <source>
        <strain evidence="2 3">JCM 6242</strain>
    </source>
</reference>
<dbReference type="InterPro" id="IPR029063">
    <property type="entry name" value="SAM-dependent_MTases_sf"/>
</dbReference>
<keyword evidence="2" id="KW-0489">Methyltransferase</keyword>
<dbReference type="PANTHER" id="PTHR42998">
    <property type="entry name" value="TYPE I RESTRICTION ENZYME HINDVIIP M PROTEIN-RELATED"/>
    <property type="match status" value="1"/>
</dbReference>